<sequence>MNNLPFTLNQLIIFQTIANGKSLKETAQILYISQSAVSSQMHKLERDLCLTLFKKQEKSIGVSTIGELIVFYSDIILVLCEEISKVLVNLKNLENLRIVIGSSQKIETFLALKMIKVTHKRYPKINLHLKVTCNSPTFWNVTSGHIDILITKKVIPKAFINILEVIARIEEELILVLSNEHPLSNLKQVKSEDLYSLKFITLDRNMALQKINERILRESQINISKLSIEARVNSTKKIVKLVQADVGVAFVFLSSVKKEIDLKLITFIRIENTKLKIILSVIISRYNSRAKLLKTFYSEIDKASFQKSFELFNSP</sequence>
<keyword evidence="5" id="KW-0238">DNA-binding</keyword>
<dbReference type="EMBL" id="MW762687">
    <property type="protein sequence ID" value="QVJ99637.1"/>
    <property type="molecule type" value="Genomic_DNA"/>
</dbReference>
<evidence type="ECO:0000256" key="4">
    <source>
        <dbReference type="ARBA" id="ARBA00023015"/>
    </source>
</evidence>
<keyword evidence="8" id="KW-0934">Plastid</keyword>
<dbReference type="PANTHER" id="PTHR30126">
    <property type="entry name" value="HTH-TYPE TRANSCRIPTIONAL REGULATOR"/>
    <property type="match status" value="1"/>
</dbReference>
<proteinExistence type="inferred from homology"/>
<name>A0A8E5XRE9_9PHAE</name>
<dbReference type="RefSeq" id="YP_010185293.1">
    <property type="nucleotide sequence ID" value="NC_058314.1"/>
</dbReference>
<dbReference type="PANTHER" id="PTHR30126:SF39">
    <property type="entry name" value="HTH-TYPE TRANSCRIPTIONAL REGULATOR CYSL"/>
    <property type="match status" value="1"/>
</dbReference>
<evidence type="ECO:0000313" key="8">
    <source>
        <dbReference type="EMBL" id="QVJ99637.1"/>
    </source>
</evidence>
<keyword evidence="8" id="KW-0150">Chloroplast</keyword>
<geneLocation type="chloroplast" evidence="8"/>
<evidence type="ECO:0000256" key="5">
    <source>
        <dbReference type="ARBA" id="ARBA00023125"/>
    </source>
</evidence>
<evidence type="ECO:0000259" key="7">
    <source>
        <dbReference type="PROSITE" id="PS50931"/>
    </source>
</evidence>
<dbReference type="Pfam" id="PF03466">
    <property type="entry name" value="LysR_substrate"/>
    <property type="match status" value="1"/>
</dbReference>
<dbReference type="PROSITE" id="PS50931">
    <property type="entry name" value="HTH_LYSR"/>
    <property type="match status" value="1"/>
</dbReference>
<dbReference type="InterPro" id="IPR000847">
    <property type="entry name" value="LysR_HTH_N"/>
</dbReference>
<evidence type="ECO:0000256" key="3">
    <source>
        <dbReference type="ARBA" id="ARBA00018907"/>
    </source>
</evidence>
<dbReference type="GO" id="GO:0000976">
    <property type="term" value="F:transcription cis-regulatory region binding"/>
    <property type="evidence" value="ECO:0007669"/>
    <property type="project" value="TreeGrafter"/>
</dbReference>
<keyword evidence="4" id="KW-0805">Transcription regulation</keyword>
<comment type="similarity">
    <text evidence="2">Belongs to the LysR transcriptional regulatory family.</text>
</comment>
<evidence type="ECO:0000256" key="1">
    <source>
        <dbReference type="ARBA" id="ARBA00003782"/>
    </source>
</evidence>
<dbReference type="GO" id="GO:0003700">
    <property type="term" value="F:DNA-binding transcription factor activity"/>
    <property type="evidence" value="ECO:0007669"/>
    <property type="project" value="InterPro"/>
</dbReference>
<evidence type="ECO:0000256" key="2">
    <source>
        <dbReference type="ARBA" id="ARBA00009437"/>
    </source>
</evidence>
<dbReference type="AlphaFoldDB" id="A0A8E5XRE9"/>
<feature type="domain" description="HTH lysR-type" evidence="7">
    <location>
        <begin position="6"/>
        <end position="63"/>
    </location>
</feature>
<accession>A0A8E5XRE9</accession>
<protein>
    <recommendedName>
        <fullName evidence="3">Probable RuBisCO transcriptional regulator</fullName>
    </recommendedName>
</protein>
<reference evidence="8" key="1">
    <citation type="submission" date="2021-03" db="EMBL/GenBank/DDBJ databases">
        <title>The complete chloroplast genome of Ishige okamurae.</title>
        <authorList>
            <person name="Wang X."/>
        </authorList>
    </citation>
    <scope>NUCLEOTIDE SEQUENCE</scope>
</reference>
<gene>
    <name evidence="8" type="primary">rbcR</name>
</gene>
<comment type="function">
    <text evidence="1">Trans-acting transcriptional regulator of RuBisCO genes (rbcL and rbcS) expression.</text>
</comment>
<dbReference type="InterPro" id="IPR005119">
    <property type="entry name" value="LysR_subst-bd"/>
</dbReference>
<keyword evidence="6" id="KW-0804">Transcription</keyword>
<dbReference type="Pfam" id="PF00126">
    <property type="entry name" value="HTH_1"/>
    <property type="match status" value="1"/>
</dbReference>
<dbReference type="GeneID" id="68216485"/>
<organism evidence="8">
    <name type="scientific">Ishige okamurae</name>
    <dbReference type="NCBI Taxonomy" id="233772"/>
    <lineage>
        <taxon>Eukaryota</taxon>
        <taxon>Sar</taxon>
        <taxon>Stramenopiles</taxon>
        <taxon>Ochrophyta</taxon>
        <taxon>PX clade</taxon>
        <taxon>Phaeophyceae</taxon>
        <taxon>Ectocarpales</taxon>
        <taxon>Ishigeaceae</taxon>
        <taxon>Ishige</taxon>
    </lineage>
</organism>
<evidence type="ECO:0000256" key="6">
    <source>
        <dbReference type="ARBA" id="ARBA00023163"/>
    </source>
</evidence>